<accession>A0A6C0AZT7</accession>
<sequence>MNTIYNQESYRLKLIDELESLRKTISLLKIQISAVQVSDRLLNLNNQHDELSDSKFDIITTKIPLEKNSGK</sequence>
<evidence type="ECO:0000313" key="1">
    <source>
        <dbReference type="EMBL" id="QHS84800.1"/>
    </source>
</evidence>
<reference evidence="1" key="1">
    <citation type="journal article" date="2020" name="Nature">
        <title>Giant virus diversity and host interactions through global metagenomics.</title>
        <authorList>
            <person name="Schulz F."/>
            <person name="Roux S."/>
            <person name="Paez-Espino D."/>
            <person name="Jungbluth S."/>
            <person name="Walsh D.A."/>
            <person name="Denef V.J."/>
            <person name="McMahon K.D."/>
            <person name="Konstantinidis K.T."/>
            <person name="Eloe-Fadrosh E.A."/>
            <person name="Kyrpides N.C."/>
            <person name="Woyke T."/>
        </authorList>
    </citation>
    <scope>NUCLEOTIDE SEQUENCE</scope>
    <source>
        <strain evidence="1">GVMAG-S-ERX556022-25</strain>
    </source>
</reference>
<dbReference type="AlphaFoldDB" id="A0A6C0AZT7"/>
<dbReference type="EMBL" id="MN738813">
    <property type="protein sequence ID" value="QHS84800.1"/>
    <property type="molecule type" value="Genomic_DNA"/>
</dbReference>
<proteinExistence type="predicted"/>
<organism evidence="1">
    <name type="scientific">viral metagenome</name>
    <dbReference type="NCBI Taxonomy" id="1070528"/>
    <lineage>
        <taxon>unclassified sequences</taxon>
        <taxon>metagenomes</taxon>
        <taxon>organismal metagenomes</taxon>
    </lineage>
</organism>
<name>A0A6C0AZT7_9ZZZZ</name>
<protein>
    <submittedName>
        <fullName evidence="1">Uncharacterized protein</fullName>
    </submittedName>
</protein>